<organism evidence="2 3">
    <name type="scientific">Burkholderia cepacia</name>
    <name type="common">Pseudomonas cepacia</name>
    <dbReference type="NCBI Taxonomy" id="292"/>
    <lineage>
        <taxon>Bacteria</taxon>
        <taxon>Pseudomonadati</taxon>
        <taxon>Pseudomonadota</taxon>
        <taxon>Betaproteobacteria</taxon>
        <taxon>Burkholderiales</taxon>
        <taxon>Burkholderiaceae</taxon>
        <taxon>Burkholderia</taxon>
        <taxon>Burkholderia cepacia complex</taxon>
    </lineage>
</organism>
<feature type="region of interest" description="Disordered" evidence="1">
    <location>
        <begin position="94"/>
        <end position="123"/>
    </location>
</feature>
<sequence>MVGSFRVDEPVPPALVQALKRDERSALACWLAVYQEEQARARALPVLAKAPEHFEAVIAALEAAADTLSIEDADQLWAQLQAIARMLKRAGHVRPRVARQPPTSPPGQRDFFGESNEFEQPAE</sequence>
<gene>
    <name evidence="2" type="ORF">C5615_29515</name>
</gene>
<proteinExistence type="predicted"/>
<comment type="caution">
    <text evidence="2">The sequence shown here is derived from an EMBL/GenBank/DDBJ whole genome shotgun (WGS) entry which is preliminary data.</text>
</comment>
<name>A0A2S8IEB2_BURCE</name>
<dbReference type="AlphaFoldDB" id="A0A2S8IEB2"/>
<protein>
    <submittedName>
        <fullName evidence="2">Uncharacterized protein</fullName>
    </submittedName>
</protein>
<reference evidence="2 3" key="1">
    <citation type="submission" date="2018-02" db="EMBL/GenBank/DDBJ databases">
        <title>Draft genome sequencing of Burkholderia cepacia Y14-15.</title>
        <authorList>
            <person name="Zheng B.-X."/>
        </authorList>
    </citation>
    <scope>NUCLEOTIDE SEQUENCE [LARGE SCALE GENOMIC DNA]</scope>
    <source>
        <strain evidence="2 3">Y14-15</strain>
    </source>
</reference>
<dbReference type="EMBL" id="PUIQ01000048">
    <property type="protein sequence ID" value="PQP13123.1"/>
    <property type="molecule type" value="Genomic_DNA"/>
</dbReference>
<evidence type="ECO:0000256" key="1">
    <source>
        <dbReference type="SAM" id="MobiDB-lite"/>
    </source>
</evidence>
<accession>A0A2S8IEB2</accession>
<evidence type="ECO:0000313" key="3">
    <source>
        <dbReference type="Proteomes" id="UP000238206"/>
    </source>
</evidence>
<evidence type="ECO:0000313" key="2">
    <source>
        <dbReference type="EMBL" id="PQP13123.1"/>
    </source>
</evidence>
<dbReference type="Proteomes" id="UP000238206">
    <property type="component" value="Unassembled WGS sequence"/>
</dbReference>